<proteinExistence type="predicted"/>
<sequence length="373" mass="39964">MSVRGVAGARSAASSRRAGAGWAAALAAAWLIVFAGPVLAKDRTTLAPGRHDLQMRFEPLPSFKLRDHERTRFGALKWLGGGVLSSPNPHMGGLSGLEGLDGGRRMLSISDNGLWFSFDLDIDGNGAPVGIGKAWVAPMLDKAGNPMIRKSEADSEGLALRPRAGGGNDYLVSFEGVPRIYAYHDETALPDTGQFPLPGDIRRHLGSNRGLEALAYATTGPLAGSTVAIGELDKLRDDRLPGWIFDAHGKRVSFSLLSSDNYAATDAAFLPGGDLLLLERRFNLAQGVGMRIRRFPAARLKGADGLEGKVLVEADLSYQIDNMEGLSVDVDEAGRVLLTVISDDNRSILQRTLLLRFELVESDGEAPRAKPVQ</sequence>
<dbReference type="RefSeq" id="WP_170122212.1">
    <property type="nucleotide sequence ID" value="NZ_QAYG01000012.1"/>
</dbReference>
<protein>
    <recommendedName>
        <fullName evidence="1">Phytase-like domain-containing protein</fullName>
    </recommendedName>
</protein>
<reference evidence="2 3" key="1">
    <citation type="submission" date="2018-04" db="EMBL/GenBank/DDBJ databases">
        <title>Genomic Encyclopedia of Archaeal and Bacterial Type Strains, Phase II (KMG-II): from individual species to whole genera.</title>
        <authorList>
            <person name="Goeker M."/>
        </authorList>
    </citation>
    <scope>NUCLEOTIDE SEQUENCE [LARGE SCALE GENOMIC DNA]</scope>
    <source>
        <strain evidence="2 3">DSM 23382</strain>
    </source>
</reference>
<dbReference type="Proteomes" id="UP000244081">
    <property type="component" value="Unassembled WGS sequence"/>
</dbReference>
<accession>A0A2T5UWA1</accession>
<dbReference type="EMBL" id="QAYG01000012">
    <property type="protein sequence ID" value="PTW55774.1"/>
    <property type="molecule type" value="Genomic_DNA"/>
</dbReference>
<gene>
    <name evidence="2" type="ORF">C8N35_11299</name>
</gene>
<keyword evidence="3" id="KW-1185">Reference proteome</keyword>
<dbReference type="PIRSF" id="PIRSF031900">
    <property type="entry name" value="UCP031900"/>
    <property type="match status" value="1"/>
</dbReference>
<dbReference type="InterPro" id="IPR014567">
    <property type="entry name" value="UCP031900"/>
</dbReference>
<evidence type="ECO:0000313" key="2">
    <source>
        <dbReference type="EMBL" id="PTW55774.1"/>
    </source>
</evidence>
<organism evidence="2 3">
    <name type="scientific">Breoghania corrubedonensis</name>
    <dbReference type="NCBI Taxonomy" id="665038"/>
    <lineage>
        <taxon>Bacteria</taxon>
        <taxon>Pseudomonadati</taxon>
        <taxon>Pseudomonadota</taxon>
        <taxon>Alphaproteobacteria</taxon>
        <taxon>Hyphomicrobiales</taxon>
        <taxon>Stappiaceae</taxon>
        <taxon>Breoghania</taxon>
    </lineage>
</organism>
<comment type="caution">
    <text evidence="2">The sequence shown here is derived from an EMBL/GenBank/DDBJ whole genome shotgun (WGS) entry which is preliminary data.</text>
</comment>
<evidence type="ECO:0000259" key="1">
    <source>
        <dbReference type="Pfam" id="PF13449"/>
    </source>
</evidence>
<feature type="domain" description="Phytase-like" evidence="1">
    <location>
        <begin position="90"/>
        <end position="345"/>
    </location>
</feature>
<name>A0A2T5UWA1_9HYPH</name>
<dbReference type="AlphaFoldDB" id="A0A2T5UWA1"/>
<dbReference type="Pfam" id="PF13449">
    <property type="entry name" value="Phytase-like"/>
    <property type="match status" value="1"/>
</dbReference>
<dbReference type="InterPro" id="IPR027372">
    <property type="entry name" value="Phytase-like_dom"/>
</dbReference>
<evidence type="ECO:0000313" key="3">
    <source>
        <dbReference type="Proteomes" id="UP000244081"/>
    </source>
</evidence>